<evidence type="ECO:0000256" key="1">
    <source>
        <dbReference type="ARBA" id="ARBA00006226"/>
    </source>
</evidence>
<name>A0A1E5QMX2_9CYAN</name>
<dbReference type="Pfam" id="PF05016">
    <property type="entry name" value="ParE_toxin"/>
    <property type="match status" value="1"/>
</dbReference>
<accession>A0A1E5QMX2</accession>
<comment type="similarity">
    <text evidence="1">Belongs to the RelE toxin family.</text>
</comment>
<reference evidence="3" key="1">
    <citation type="submission" date="2016-09" db="EMBL/GenBank/DDBJ databases">
        <title>Draft genome of thermotolerant cyanobacterium Desertifilum sp. strain IPPAS B-1220.</title>
        <authorList>
            <person name="Sinetova M.A."/>
            <person name="Bolakhan K."/>
            <person name="Zayadan B.K."/>
            <person name="Mironov K.S."/>
            <person name="Ustinova V."/>
            <person name="Kupriyanova E.V."/>
            <person name="Sidorov R.A."/>
            <person name="Skrypnik A.N."/>
            <person name="Gogoleva N.E."/>
            <person name="Gogolev Y.V."/>
            <person name="Los D.A."/>
        </authorList>
    </citation>
    <scope>NUCLEOTIDE SEQUENCE [LARGE SCALE GENOMIC DNA]</scope>
    <source>
        <strain evidence="3">IPPAS B-1220</strain>
    </source>
</reference>
<keyword evidence="2" id="KW-1277">Toxin-antitoxin system</keyword>
<dbReference type="STRING" id="1781255.BH720_06785"/>
<proteinExistence type="inferred from homology"/>
<dbReference type="Gene3D" id="3.30.2310.20">
    <property type="entry name" value="RelE-like"/>
    <property type="match status" value="1"/>
</dbReference>
<protein>
    <submittedName>
        <fullName evidence="3">Plasmid stabilization protein</fullName>
    </submittedName>
</protein>
<dbReference type="PANTHER" id="PTHR33755:SF6">
    <property type="entry name" value="PLASMID STABILIZATION SYSTEM PROTEIN"/>
    <property type="match status" value="1"/>
</dbReference>
<evidence type="ECO:0000256" key="2">
    <source>
        <dbReference type="ARBA" id="ARBA00022649"/>
    </source>
</evidence>
<dbReference type="RefSeq" id="WP_069966419.1">
    <property type="nucleotide sequence ID" value="NZ_CM124774.1"/>
</dbReference>
<dbReference type="EMBL" id="MJGC01000042">
    <property type="protein sequence ID" value="OEJ75978.1"/>
    <property type="molecule type" value="Genomic_DNA"/>
</dbReference>
<dbReference type="InterPro" id="IPR035093">
    <property type="entry name" value="RelE/ParE_toxin_dom_sf"/>
</dbReference>
<sequence>MAIVVKRPRAELDLLDIWDYIADDSMDRADEFLNRIEEKLRLIARSPGVGRKRDELLPGLQSFPIGNYVVFYQEIPDGIDVIRVLRGSRDIEAIFGQG</sequence>
<dbReference type="AlphaFoldDB" id="A0A1E5QMX2"/>
<dbReference type="OrthoDB" id="9798046at2"/>
<evidence type="ECO:0000313" key="3">
    <source>
        <dbReference type="EMBL" id="OEJ75978.1"/>
    </source>
</evidence>
<dbReference type="PANTHER" id="PTHR33755">
    <property type="entry name" value="TOXIN PARE1-RELATED"/>
    <property type="match status" value="1"/>
</dbReference>
<gene>
    <name evidence="3" type="ORF">BH720_06785</name>
</gene>
<organism evidence="3">
    <name type="scientific">Desertifilum tharense IPPAS B-1220</name>
    <dbReference type="NCBI Taxonomy" id="1781255"/>
    <lineage>
        <taxon>Bacteria</taxon>
        <taxon>Bacillati</taxon>
        <taxon>Cyanobacteriota</taxon>
        <taxon>Cyanophyceae</taxon>
        <taxon>Desertifilales</taxon>
        <taxon>Desertifilaceae</taxon>
        <taxon>Desertifilum</taxon>
    </lineage>
</organism>
<dbReference type="InterPro" id="IPR007712">
    <property type="entry name" value="RelE/ParE_toxin"/>
</dbReference>
<dbReference type="InterPro" id="IPR051803">
    <property type="entry name" value="TA_system_RelE-like_toxin"/>
</dbReference>
<comment type="caution">
    <text evidence="3">The sequence shown here is derived from an EMBL/GenBank/DDBJ whole genome shotgun (WGS) entry which is preliminary data.</text>
</comment>